<dbReference type="PANTHER" id="PTHR30273:SF2">
    <property type="entry name" value="PROTEIN FECR"/>
    <property type="match status" value="1"/>
</dbReference>
<dbReference type="InterPro" id="IPR006860">
    <property type="entry name" value="FecR"/>
</dbReference>
<dbReference type="PIRSF" id="PIRSF018266">
    <property type="entry name" value="FecR"/>
    <property type="match status" value="1"/>
</dbReference>
<reference evidence="3 4" key="1">
    <citation type="submission" date="2016-10" db="EMBL/GenBank/DDBJ databases">
        <authorList>
            <person name="de Groot N.N."/>
        </authorList>
    </citation>
    <scope>NUCLEOTIDE SEQUENCE [LARGE SCALE GENOMIC DNA]</scope>
    <source>
        <strain evidence="4">E92,LMG 26720,CCM 7988</strain>
    </source>
</reference>
<sequence>MDHYSQFTVEDFVQDIYFRNWVLDKLSSEDKFWENWLSAHPGKYELIEQAKAIIIALEIKGIPIDPDEISEEIDKILADTSSGRVIPFYRRSGFQMVASIALLIGLSIVFLRNYQPQLLSAFTENLVKNTKEEKVVNDTNRPMQMQLSDGTSVTLEKNSVLRISKDFGNIQREVFLSGEAFFKVSRDPERPFLVHTGKLTTKVLGTSFRIKAYDSDKNISVSVRTGKVTVFKGTEKPETTRTFSEEIILLPNQRGVFEKEQEKLVKTLVDQPVLLNTPVKFQHFEFEETPVGVVFNTLEKSYGVKINYDAEQLNRCTFTASLREESLYEKLDIICETMQAHYEIADGQIMIYGKGCN</sequence>
<evidence type="ECO:0008006" key="5">
    <source>
        <dbReference type="Google" id="ProtNLM"/>
    </source>
</evidence>
<dbReference type="RefSeq" id="WP_092017267.1">
    <property type="nucleotide sequence ID" value="NZ_FOXH01000006.1"/>
</dbReference>
<dbReference type="AlphaFoldDB" id="A0A1I5TM50"/>
<dbReference type="OrthoDB" id="645173at2"/>
<feature type="domain" description="FecR protein" evidence="1">
    <location>
        <begin position="140"/>
        <end position="228"/>
    </location>
</feature>
<proteinExistence type="predicted"/>
<organism evidence="3 4">
    <name type="scientific">Pseudarcicella hirudinis</name>
    <dbReference type="NCBI Taxonomy" id="1079859"/>
    <lineage>
        <taxon>Bacteria</taxon>
        <taxon>Pseudomonadati</taxon>
        <taxon>Bacteroidota</taxon>
        <taxon>Cytophagia</taxon>
        <taxon>Cytophagales</taxon>
        <taxon>Flectobacillaceae</taxon>
        <taxon>Pseudarcicella</taxon>
    </lineage>
</organism>
<dbReference type="PANTHER" id="PTHR30273">
    <property type="entry name" value="PERIPLASMIC SIGNAL SENSOR AND SIGMA FACTOR ACTIVATOR FECR-RELATED"/>
    <property type="match status" value="1"/>
</dbReference>
<dbReference type="Gene3D" id="2.60.120.1440">
    <property type="match status" value="1"/>
</dbReference>
<evidence type="ECO:0000259" key="2">
    <source>
        <dbReference type="Pfam" id="PF16344"/>
    </source>
</evidence>
<protein>
    <recommendedName>
        <fullName evidence="5">Ferric-dicitrate binding protein FerR, regulates iron transport through sigma-19</fullName>
    </recommendedName>
</protein>
<dbReference type="Pfam" id="PF16344">
    <property type="entry name" value="FecR_C"/>
    <property type="match status" value="1"/>
</dbReference>
<name>A0A1I5TM50_9BACT</name>
<feature type="domain" description="Protein FecR C-terminal" evidence="2">
    <location>
        <begin position="284"/>
        <end position="351"/>
    </location>
</feature>
<keyword evidence="4" id="KW-1185">Reference proteome</keyword>
<dbReference type="Gene3D" id="3.55.50.30">
    <property type="match status" value="1"/>
</dbReference>
<dbReference type="InterPro" id="IPR012373">
    <property type="entry name" value="Ferrdict_sens_TM"/>
</dbReference>
<dbReference type="EMBL" id="FOXH01000006">
    <property type="protein sequence ID" value="SFP84110.1"/>
    <property type="molecule type" value="Genomic_DNA"/>
</dbReference>
<dbReference type="InterPro" id="IPR032508">
    <property type="entry name" value="FecR_C"/>
</dbReference>
<accession>A0A1I5TM50</accession>
<dbReference type="Proteomes" id="UP000199306">
    <property type="component" value="Unassembled WGS sequence"/>
</dbReference>
<dbReference type="Pfam" id="PF04773">
    <property type="entry name" value="FecR"/>
    <property type="match status" value="1"/>
</dbReference>
<evidence type="ECO:0000313" key="3">
    <source>
        <dbReference type="EMBL" id="SFP84110.1"/>
    </source>
</evidence>
<dbReference type="GO" id="GO:0016989">
    <property type="term" value="F:sigma factor antagonist activity"/>
    <property type="evidence" value="ECO:0007669"/>
    <property type="project" value="TreeGrafter"/>
</dbReference>
<dbReference type="STRING" id="1079859.SAMN04515674_106110"/>
<evidence type="ECO:0000313" key="4">
    <source>
        <dbReference type="Proteomes" id="UP000199306"/>
    </source>
</evidence>
<evidence type="ECO:0000259" key="1">
    <source>
        <dbReference type="Pfam" id="PF04773"/>
    </source>
</evidence>
<gene>
    <name evidence="3" type="ORF">SAMN04515674_106110</name>
</gene>